<dbReference type="PIRSF" id="PIRSF000726">
    <property type="entry name" value="Asp_kin"/>
    <property type="match status" value="1"/>
</dbReference>
<evidence type="ECO:0000256" key="3">
    <source>
        <dbReference type="ARBA" id="ARBA00004986"/>
    </source>
</evidence>
<evidence type="ECO:0000256" key="14">
    <source>
        <dbReference type="ARBA" id="ARBA00023154"/>
    </source>
</evidence>
<evidence type="ECO:0000256" key="18">
    <source>
        <dbReference type="RuleBase" id="RU004249"/>
    </source>
</evidence>
<feature type="binding site" evidence="16">
    <location>
        <begin position="198"/>
        <end position="199"/>
    </location>
    <ligand>
        <name>ATP</name>
        <dbReference type="ChEBI" id="CHEBI:30616"/>
    </ligand>
</feature>
<dbReference type="EMBL" id="AGZR01000009">
    <property type="protein sequence ID" value="EPD32389.1"/>
    <property type="molecule type" value="Genomic_DNA"/>
</dbReference>
<evidence type="ECO:0000256" key="1">
    <source>
        <dbReference type="ARBA" id="ARBA00002843"/>
    </source>
</evidence>
<dbReference type="InterPro" id="IPR001048">
    <property type="entry name" value="Asp/Glu/Uridylate_kinase"/>
</dbReference>
<evidence type="ECO:0000256" key="4">
    <source>
        <dbReference type="ARBA" id="ARBA00005139"/>
    </source>
</evidence>
<dbReference type="GO" id="GO:0009090">
    <property type="term" value="P:homoserine biosynthetic process"/>
    <property type="evidence" value="ECO:0007669"/>
    <property type="project" value="TreeGrafter"/>
</dbReference>
<reference evidence="20 21" key="1">
    <citation type="submission" date="2013-04" db="EMBL/GenBank/DDBJ databases">
        <title>The Genome Sequence of Propionimicrobium lymphophilum ACS-093-V-SCH5.</title>
        <authorList>
            <consortium name="The Broad Institute Genomics Platform"/>
            <person name="Earl A."/>
            <person name="Ward D."/>
            <person name="Feldgarden M."/>
            <person name="Gevers D."/>
            <person name="Saerens B."/>
            <person name="Vaneechoutte M."/>
            <person name="Walker B."/>
            <person name="Young S."/>
            <person name="Zeng Q."/>
            <person name="Gargeya S."/>
            <person name="Fitzgerald M."/>
            <person name="Haas B."/>
            <person name="Abouelleil A."/>
            <person name="Allen A.W."/>
            <person name="Alvarado L."/>
            <person name="Arachchi H.M."/>
            <person name="Berlin A.M."/>
            <person name="Chapman S.B."/>
            <person name="Gainer-Dewar J."/>
            <person name="Goldberg J."/>
            <person name="Griggs A."/>
            <person name="Gujja S."/>
            <person name="Hansen M."/>
            <person name="Howarth C."/>
            <person name="Imamovic A."/>
            <person name="Ireland A."/>
            <person name="Larimer J."/>
            <person name="McCowan C."/>
            <person name="Murphy C."/>
            <person name="Pearson M."/>
            <person name="Poon T.W."/>
            <person name="Priest M."/>
            <person name="Roberts A."/>
            <person name="Saif S."/>
            <person name="Shea T."/>
            <person name="Sisk P."/>
            <person name="Sykes S."/>
            <person name="Wortman J."/>
            <person name="Nusbaum C."/>
            <person name="Birren B."/>
        </authorList>
    </citation>
    <scope>NUCLEOTIDE SEQUENCE [LARGE SCALE GENOMIC DNA]</scope>
    <source>
        <strain evidence="20 21">ACS-093-V-SCH5</strain>
    </source>
</reference>
<dbReference type="CDD" id="cd04913">
    <property type="entry name" value="ACT_AKii-LysC-BS-like_1"/>
    <property type="match status" value="1"/>
</dbReference>
<dbReference type="InterPro" id="IPR005260">
    <property type="entry name" value="Asp_kin_monofn"/>
</dbReference>
<evidence type="ECO:0000256" key="16">
    <source>
        <dbReference type="PIRSR" id="PIRSR000726-1"/>
    </source>
</evidence>
<sequence length="453" mass="48480">MVNNDTSFQSTPLAHSCAKDRELVTNRIVAKFGGSSVADAESIKRVAARIAQAQRSGKQVVIVISAMGDTTDDLMDLALQVSPQPRPRELDMLLTTGERQSAALLAMALNDLGVEALSYTGSQAGVITTNTHGDARILDITPRRVAESLEEGMVVIVAGFQGVSYDTKDVTTLGRGASDTTAVALASALGAEVCEIYTDVDGVFTADPRIAKGARKIDEITYEEMLEMAANGAKVLHLRCVEYARRENVAIHVRSSFTDKPGTIVRGSIEDGDLTAAEEQRMEQVLISGIAHDRSQSKITVQGVPDQIGKAARIFSLIAKNNINIDMIVQNISEVSTGATDITFTLPSEDTERAMSALKDAQEEIGFTGLLFDEQVGKISVIGVGMRSNPGVTAKFFEALADNEINIQMISTSEIRISVVVDIDQLNDAVRVAHSAFDLDADTEAIVYAGTGR</sequence>
<evidence type="ECO:0000256" key="7">
    <source>
        <dbReference type="ARBA" id="ARBA00016273"/>
    </source>
</evidence>
<dbReference type="OrthoDB" id="9799110at2"/>
<feature type="binding site" evidence="16">
    <location>
        <begin position="31"/>
        <end position="34"/>
    </location>
    <ligand>
        <name>ATP</name>
        <dbReference type="ChEBI" id="CHEBI:30616"/>
    </ligand>
</feature>
<comment type="function">
    <text evidence="1">Catalyzes the phosphorylation of the beta-carboxyl group of aspartic acid with ATP to yield 4-phospho-L-aspartate, which is involved in the branched biosynthetic pathway leading to the biosynthesis of amino acids lysine, threonine, isoleucine and methionine.</text>
</comment>
<dbReference type="GO" id="GO:0009088">
    <property type="term" value="P:threonine biosynthetic process"/>
    <property type="evidence" value="ECO:0007669"/>
    <property type="project" value="UniProtKB-UniPathway"/>
</dbReference>
<evidence type="ECO:0000256" key="9">
    <source>
        <dbReference type="ARBA" id="ARBA00022679"/>
    </source>
</evidence>
<dbReference type="SUPFAM" id="SSF55021">
    <property type="entry name" value="ACT-like"/>
    <property type="match status" value="2"/>
</dbReference>
<comment type="similarity">
    <text evidence="5 17">Belongs to the aspartokinase family.</text>
</comment>
<evidence type="ECO:0000256" key="11">
    <source>
        <dbReference type="ARBA" id="ARBA00022777"/>
    </source>
</evidence>
<dbReference type="EC" id="2.7.2.4" evidence="6 17"/>
<dbReference type="InterPro" id="IPR054352">
    <property type="entry name" value="ACT_Aspartokinase"/>
</dbReference>
<dbReference type="PROSITE" id="PS51671">
    <property type="entry name" value="ACT"/>
    <property type="match status" value="2"/>
</dbReference>
<evidence type="ECO:0000256" key="6">
    <source>
        <dbReference type="ARBA" id="ARBA00013059"/>
    </source>
</evidence>
<protein>
    <recommendedName>
        <fullName evidence="7 17">Aspartokinase</fullName>
        <ecNumber evidence="6 17">2.7.2.4</ecNumber>
    </recommendedName>
</protein>
<comment type="pathway">
    <text evidence="3 18">Amino-acid biosynthesis; L-methionine biosynthesis via de novo pathway; L-homoserine from L-aspartate: step 1/3.</text>
</comment>
<dbReference type="FunFam" id="3.40.1160.10:FF:000002">
    <property type="entry name" value="Aspartokinase"/>
    <property type="match status" value="1"/>
</dbReference>
<dbReference type="UniPathway" id="UPA00051">
    <property type="reaction ID" value="UER00462"/>
</dbReference>
<keyword evidence="13" id="KW-0220">Diaminopimelate biosynthesis</keyword>
<proteinExistence type="inferred from homology"/>
<feature type="domain" description="ACT" evidence="19">
    <location>
        <begin position="381"/>
        <end position="453"/>
    </location>
</feature>
<dbReference type="InterPro" id="IPR002912">
    <property type="entry name" value="ACT_dom"/>
</dbReference>
<keyword evidence="10 16" id="KW-0547">Nucleotide-binding</keyword>
<keyword evidence="9 17" id="KW-0808">Transferase</keyword>
<keyword evidence="8 18" id="KW-0028">Amino-acid biosynthesis</keyword>
<dbReference type="Pfam" id="PF22468">
    <property type="entry name" value="ACT_9"/>
    <property type="match status" value="2"/>
</dbReference>
<evidence type="ECO:0000256" key="13">
    <source>
        <dbReference type="ARBA" id="ARBA00022915"/>
    </source>
</evidence>
<evidence type="ECO:0000256" key="10">
    <source>
        <dbReference type="ARBA" id="ARBA00022741"/>
    </source>
</evidence>
<dbReference type="InterPro" id="IPR001341">
    <property type="entry name" value="Asp_kinase"/>
</dbReference>
<dbReference type="Gene3D" id="3.30.2130.10">
    <property type="entry name" value="VC0802-like"/>
    <property type="match status" value="1"/>
</dbReference>
<feature type="binding site" evidence="16">
    <location>
        <position position="98"/>
    </location>
    <ligand>
        <name>substrate</name>
    </ligand>
</feature>
<feature type="domain" description="ACT" evidence="19">
    <location>
        <begin position="299"/>
        <end position="375"/>
    </location>
</feature>
<evidence type="ECO:0000256" key="17">
    <source>
        <dbReference type="RuleBase" id="RU003448"/>
    </source>
</evidence>
<evidence type="ECO:0000256" key="2">
    <source>
        <dbReference type="ARBA" id="ARBA00004766"/>
    </source>
</evidence>
<keyword evidence="12 16" id="KW-0067">ATP-binding</keyword>
<feature type="binding site" evidence="16">
    <location>
        <position position="71"/>
    </location>
    <ligand>
        <name>substrate</name>
    </ligand>
</feature>
<comment type="pathway">
    <text evidence="4 18">Amino-acid biosynthesis; L-threonine biosynthesis; L-threonine from L-aspartate: step 1/5.</text>
</comment>
<accession>S2WXA0</accession>
<dbReference type="PROSITE" id="PS00324">
    <property type="entry name" value="ASPARTOKINASE"/>
    <property type="match status" value="1"/>
</dbReference>
<keyword evidence="14" id="KW-0457">Lysine biosynthesis</keyword>
<dbReference type="NCBIfam" id="TIGR00657">
    <property type="entry name" value="asp_kinases"/>
    <property type="match status" value="1"/>
</dbReference>
<evidence type="ECO:0000259" key="19">
    <source>
        <dbReference type="PROSITE" id="PS51671"/>
    </source>
</evidence>
<evidence type="ECO:0000313" key="21">
    <source>
        <dbReference type="Proteomes" id="UP000014417"/>
    </source>
</evidence>
<dbReference type="Proteomes" id="UP000014417">
    <property type="component" value="Unassembled WGS sequence"/>
</dbReference>
<dbReference type="InterPro" id="IPR018042">
    <property type="entry name" value="Aspartate_kinase_CS"/>
</dbReference>
<dbReference type="CDD" id="cd04261">
    <property type="entry name" value="AAK_AKii-LysC-BS"/>
    <property type="match status" value="1"/>
</dbReference>
<dbReference type="STRING" id="883161.HMPREF9306_01959"/>
<evidence type="ECO:0000256" key="12">
    <source>
        <dbReference type="ARBA" id="ARBA00022840"/>
    </source>
</evidence>
<dbReference type="HOGENOM" id="CLU_009116_3_2_11"/>
<dbReference type="PANTHER" id="PTHR21499">
    <property type="entry name" value="ASPARTATE KINASE"/>
    <property type="match status" value="1"/>
</dbReference>
<dbReference type="NCBIfam" id="NF005155">
    <property type="entry name" value="PRK06635.1-4"/>
    <property type="match status" value="1"/>
</dbReference>
<gene>
    <name evidence="20" type="ORF">HMPREF9306_01959</name>
</gene>
<dbReference type="PATRIC" id="fig|883161.3.peg.1947"/>
<evidence type="ECO:0000256" key="5">
    <source>
        <dbReference type="ARBA" id="ARBA00010122"/>
    </source>
</evidence>
<dbReference type="NCBIfam" id="TIGR00656">
    <property type="entry name" value="asp_kin_monofn"/>
    <property type="match status" value="1"/>
</dbReference>
<feature type="binding site" evidence="16">
    <location>
        <position position="209"/>
    </location>
    <ligand>
        <name>ATP</name>
        <dbReference type="ChEBI" id="CHEBI:30616"/>
    </ligand>
</feature>
<dbReference type="FunFam" id="3.30.2130.10:FF:000002">
    <property type="entry name" value="Aspartokinase"/>
    <property type="match status" value="1"/>
</dbReference>
<name>S2WXA0_9ACTN</name>
<dbReference type="Pfam" id="PF00696">
    <property type="entry name" value="AA_kinase"/>
    <property type="match status" value="1"/>
</dbReference>
<keyword evidence="21" id="KW-1185">Reference proteome</keyword>
<dbReference type="GO" id="GO:0004072">
    <property type="term" value="F:aspartate kinase activity"/>
    <property type="evidence" value="ECO:0007669"/>
    <property type="project" value="UniProtKB-EC"/>
</dbReference>
<dbReference type="CDD" id="cd04923">
    <property type="entry name" value="ACT_AK-LysC-DapG-like_2"/>
    <property type="match status" value="1"/>
</dbReference>
<dbReference type="PANTHER" id="PTHR21499:SF3">
    <property type="entry name" value="ASPARTOKINASE"/>
    <property type="match status" value="1"/>
</dbReference>
<dbReference type="GO" id="GO:0009089">
    <property type="term" value="P:lysine biosynthetic process via diaminopimelate"/>
    <property type="evidence" value="ECO:0007669"/>
    <property type="project" value="UniProtKB-UniPathway"/>
</dbReference>
<evidence type="ECO:0000313" key="20">
    <source>
        <dbReference type="EMBL" id="EPD32389.1"/>
    </source>
</evidence>
<dbReference type="Gene3D" id="3.40.1160.10">
    <property type="entry name" value="Acetylglutamate kinase-like"/>
    <property type="match status" value="1"/>
</dbReference>
<dbReference type="InterPro" id="IPR045865">
    <property type="entry name" value="ACT-like_dom_sf"/>
</dbReference>
<comment type="pathway">
    <text evidence="2 18">Amino-acid biosynthesis; L-lysine biosynthesis via DAP pathway; (S)-tetrahydrodipicolinate from L-aspartate: step 1/4.</text>
</comment>
<dbReference type="InterPro" id="IPR041740">
    <property type="entry name" value="AKii-LysC-BS"/>
</dbReference>
<evidence type="ECO:0000256" key="15">
    <source>
        <dbReference type="ARBA" id="ARBA00047872"/>
    </source>
</evidence>
<dbReference type="NCBIfam" id="NF005153">
    <property type="entry name" value="PRK06635.1-1"/>
    <property type="match status" value="1"/>
</dbReference>
<dbReference type="UniPathway" id="UPA00034">
    <property type="reaction ID" value="UER00015"/>
</dbReference>
<dbReference type="GO" id="GO:0005524">
    <property type="term" value="F:ATP binding"/>
    <property type="evidence" value="ECO:0007669"/>
    <property type="project" value="UniProtKB-KW"/>
</dbReference>
<dbReference type="SUPFAM" id="SSF53633">
    <property type="entry name" value="Carbamate kinase-like"/>
    <property type="match status" value="1"/>
</dbReference>
<dbReference type="AlphaFoldDB" id="S2WXA0"/>
<evidence type="ECO:0000256" key="8">
    <source>
        <dbReference type="ARBA" id="ARBA00022605"/>
    </source>
</evidence>
<dbReference type="GO" id="GO:0019877">
    <property type="term" value="P:diaminopimelate biosynthetic process"/>
    <property type="evidence" value="ECO:0007669"/>
    <property type="project" value="UniProtKB-KW"/>
</dbReference>
<organism evidence="20 21">
    <name type="scientific">Propionimicrobium lymphophilum ACS-093-V-SCH5</name>
    <dbReference type="NCBI Taxonomy" id="883161"/>
    <lineage>
        <taxon>Bacteria</taxon>
        <taxon>Bacillati</taxon>
        <taxon>Actinomycetota</taxon>
        <taxon>Actinomycetes</taxon>
        <taxon>Propionibacteriales</taxon>
        <taxon>Propionibacteriaceae</taxon>
        <taxon>Propionimicrobium</taxon>
    </lineage>
</organism>
<dbReference type="UniPathway" id="UPA00050">
    <property type="reaction ID" value="UER00461"/>
</dbReference>
<dbReference type="InterPro" id="IPR036393">
    <property type="entry name" value="AceGlu_kinase-like_sf"/>
</dbReference>
<feature type="binding site" evidence="16">
    <location>
        <begin position="234"/>
        <end position="235"/>
    </location>
    <ligand>
        <name>ATP</name>
        <dbReference type="ChEBI" id="CHEBI:30616"/>
    </ligand>
</feature>
<comment type="catalytic activity">
    <reaction evidence="15 17">
        <text>L-aspartate + ATP = 4-phospho-L-aspartate + ADP</text>
        <dbReference type="Rhea" id="RHEA:23776"/>
        <dbReference type="ChEBI" id="CHEBI:29991"/>
        <dbReference type="ChEBI" id="CHEBI:30616"/>
        <dbReference type="ChEBI" id="CHEBI:57535"/>
        <dbReference type="ChEBI" id="CHEBI:456216"/>
        <dbReference type="EC" id="2.7.2.4"/>
    </reaction>
</comment>
<keyword evidence="11 17" id="KW-0418">Kinase</keyword>
<dbReference type="NCBIfam" id="NF005154">
    <property type="entry name" value="PRK06635.1-2"/>
    <property type="match status" value="1"/>
</dbReference>
<dbReference type="GO" id="GO:0005829">
    <property type="term" value="C:cytosol"/>
    <property type="evidence" value="ECO:0007669"/>
    <property type="project" value="TreeGrafter"/>
</dbReference>
<comment type="caution">
    <text evidence="20">The sequence shown here is derived from an EMBL/GenBank/DDBJ whole genome shotgun (WGS) entry which is preliminary data.</text>
</comment>